<proteinExistence type="predicted"/>
<evidence type="ECO:0000256" key="1">
    <source>
        <dbReference type="SAM" id="Coils"/>
    </source>
</evidence>
<dbReference type="SUPFAM" id="SSF141371">
    <property type="entry name" value="PilZ domain-like"/>
    <property type="match status" value="2"/>
</dbReference>
<keyword evidence="4" id="KW-1185">Reference proteome</keyword>
<name>A0A379YP33_9GAMM</name>
<dbReference type="InterPro" id="IPR009875">
    <property type="entry name" value="PilZ_domain"/>
</dbReference>
<dbReference type="EMBL" id="UGYO01000001">
    <property type="protein sequence ID" value="SUI47858.1"/>
    <property type="molecule type" value="Genomic_DNA"/>
</dbReference>
<organism evidence="3 4">
    <name type="scientific">Shewanella algae</name>
    <dbReference type="NCBI Taxonomy" id="38313"/>
    <lineage>
        <taxon>Bacteria</taxon>
        <taxon>Pseudomonadati</taxon>
        <taxon>Pseudomonadota</taxon>
        <taxon>Gammaproteobacteria</taxon>
        <taxon>Alteromonadales</taxon>
        <taxon>Shewanellaceae</taxon>
        <taxon>Shewanella</taxon>
    </lineage>
</organism>
<protein>
    <submittedName>
        <fullName evidence="3">Predicted glycosyltransferase</fullName>
    </submittedName>
</protein>
<sequence length="804" mass="91974">MSPDHHSALIEQLKPLMMEPDFSEIFLQLTAEESNSTRFLLKMEIQRLASPCLRIIDLRDKSELPCQEYRFADQRHFLDDPAKEAFDAALALYRNQYTMGVYEQVMEAHRQRRQKLQQTPRNQEGQGNPYLVPGIVLGRYFNRSEERMNYSIKIAVSQPGREEVRGNTADLSVGGARVRLPARHNFDLNRPLRVKLLDLSDEYYYRDLQLGVDYQIVDAQTEQDTCWMRLKRIGGSEQLAEMLASLIRGYKFRYKVDVNDVLVTATGMGFERHYLAHLPHLPLFIEQDSQGKPAIGALLLSRDNQALLHDFLDEADINQLPGLLSKQRLAAMLAEPDNADHRLLFSFTYNARGQLYFYSASLSELKKSRLQPLFLGFGATKGSWKVIQVSLDAIDHRGSYKASMLPGDDSNYSALTEQQLSKYSHILQLMDVTDEQAAEEYRRWPFKMDANELKRFGQAKITTNSIRLVSMYFSERRQEARFSFKTLVNISQGKQQYTGITHDISSRGLQLNLDENATLNPKEPLLLSFPKLQELAPKAKLQALPYRLVRSRKNGVTLHLAAVMGHTPHPGVEFLHRLIAQNREKLQQLTEDNSEVKELAEAMKNLLMRKLHSVPFLVEKTVKSFRLSALGVGVEPDAVSDLFANSSAEQLQFNLEPLLQDGRLKRDFIGPIRAMKPQMTMDSFEVFVQLVRQSSGQLRLRCTARHELVERQAQVDFIRQAQSLGSFMALKVYRGAAGKPDLGYIRRELEYIGVHAKHKAKKLEEMLWRVVGVGEFLEITSEVLLRYPELNPEAQSLTLESSKP</sequence>
<accession>A0A379YP33</accession>
<dbReference type="GO" id="GO:0035438">
    <property type="term" value="F:cyclic-di-GMP binding"/>
    <property type="evidence" value="ECO:0007669"/>
    <property type="project" value="InterPro"/>
</dbReference>
<dbReference type="Proteomes" id="UP000254069">
    <property type="component" value="Unassembled WGS sequence"/>
</dbReference>
<reference evidence="3 4" key="1">
    <citation type="submission" date="2018-06" db="EMBL/GenBank/DDBJ databases">
        <authorList>
            <consortium name="Pathogen Informatics"/>
            <person name="Doyle S."/>
        </authorList>
    </citation>
    <scope>NUCLEOTIDE SEQUENCE [LARGE SCALE GENOMIC DNA]</scope>
    <source>
        <strain evidence="3 4">NCTC10738</strain>
    </source>
</reference>
<dbReference type="RefSeq" id="WP_115389038.1">
    <property type="nucleotide sequence ID" value="NZ_AP024609.1"/>
</dbReference>
<dbReference type="Gene3D" id="2.40.10.220">
    <property type="entry name" value="predicted glycosyltransferase like domains"/>
    <property type="match status" value="2"/>
</dbReference>
<evidence type="ECO:0000313" key="4">
    <source>
        <dbReference type="Proteomes" id="UP000254069"/>
    </source>
</evidence>
<dbReference type="AlphaFoldDB" id="A0A379YP33"/>
<feature type="domain" description="PilZ" evidence="2">
    <location>
        <begin position="142"/>
        <end position="227"/>
    </location>
</feature>
<feature type="coiled-coil region" evidence="1">
    <location>
        <begin position="572"/>
        <end position="609"/>
    </location>
</feature>
<feature type="domain" description="PilZ" evidence="2">
    <location>
        <begin position="475"/>
        <end position="591"/>
    </location>
</feature>
<evidence type="ECO:0000313" key="3">
    <source>
        <dbReference type="EMBL" id="SUI47858.1"/>
    </source>
</evidence>
<keyword evidence="1" id="KW-0175">Coiled coil</keyword>
<evidence type="ECO:0000259" key="2">
    <source>
        <dbReference type="Pfam" id="PF07238"/>
    </source>
</evidence>
<dbReference type="GO" id="GO:0016740">
    <property type="term" value="F:transferase activity"/>
    <property type="evidence" value="ECO:0007669"/>
    <property type="project" value="UniProtKB-KW"/>
</dbReference>
<gene>
    <name evidence="3" type="ORF">NCTC10738_00321</name>
</gene>
<keyword evidence="3" id="KW-0808">Transferase</keyword>
<dbReference type="KEGG" id="salg:BS332_13135"/>
<dbReference type="Pfam" id="PF07238">
    <property type="entry name" value="PilZ"/>
    <property type="match status" value="2"/>
</dbReference>